<name>A0A9X0BTB4_9EURO</name>
<reference evidence="2" key="2">
    <citation type="journal article" date="2023" name="IMA Fungus">
        <title>Comparative genomic study of the Penicillium genus elucidates a diverse pangenome and 15 lateral gene transfer events.</title>
        <authorList>
            <person name="Petersen C."/>
            <person name="Sorensen T."/>
            <person name="Nielsen M.R."/>
            <person name="Sondergaard T.E."/>
            <person name="Sorensen J.L."/>
            <person name="Fitzpatrick D.A."/>
            <person name="Frisvad J.C."/>
            <person name="Nielsen K.L."/>
        </authorList>
    </citation>
    <scope>NUCLEOTIDE SEQUENCE</scope>
    <source>
        <strain evidence="2">IBT 17660</strain>
    </source>
</reference>
<evidence type="ECO:0000313" key="3">
    <source>
        <dbReference type="Proteomes" id="UP001147760"/>
    </source>
</evidence>
<accession>A0A9X0BTB4</accession>
<reference evidence="2" key="1">
    <citation type="submission" date="2022-12" db="EMBL/GenBank/DDBJ databases">
        <authorList>
            <person name="Petersen C."/>
        </authorList>
    </citation>
    <scope>NUCLEOTIDE SEQUENCE</scope>
    <source>
        <strain evidence="2">IBT 17660</strain>
    </source>
</reference>
<comment type="caution">
    <text evidence="2">The sequence shown here is derived from an EMBL/GenBank/DDBJ whole genome shotgun (WGS) entry which is preliminary data.</text>
</comment>
<dbReference type="Pfam" id="PF14420">
    <property type="entry name" value="Clr5"/>
    <property type="match status" value="1"/>
</dbReference>
<feature type="domain" description="Clr5" evidence="1">
    <location>
        <begin position="4"/>
        <end position="41"/>
    </location>
</feature>
<dbReference type="EMBL" id="JAPWDO010000002">
    <property type="protein sequence ID" value="KAJ5483296.1"/>
    <property type="molecule type" value="Genomic_DNA"/>
</dbReference>
<dbReference type="Proteomes" id="UP001147760">
    <property type="component" value="Unassembled WGS sequence"/>
</dbReference>
<gene>
    <name evidence="2" type="ORF">N7530_002542</name>
</gene>
<proteinExistence type="predicted"/>
<dbReference type="AlphaFoldDB" id="A0A9X0BTB4"/>
<keyword evidence="3" id="KW-1185">Reference proteome</keyword>
<organism evidence="2 3">
    <name type="scientific">Penicillium desertorum</name>
    <dbReference type="NCBI Taxonomy" id="1303715"/>
    <lineage>
        <taxon>Eukaryota</taxon>
        <taxon>Fungi</taxon>
        <taxon>Dikarya</taxon>
        <taxon>Ascomycota</taxon>
        <taxon>Pezizomycotina</taxon>
        <taxon>Eurotiomycetes</taxon>
        <taxon>Eurotiomycetidae</taxon>
        <taxon>Eurotiales</taxon>
        <taxon>Aspergillaceae</taxon>
        <taxon>Penicillium</taxon>
    </lineage>
</organism>
<dbReference type="InterPro" id="IPR025676">
    <property type="entry name" value="Clr5_dom"/>
</dbReference>
<protein>
    <recommendedName>
        <fullName evidence="1">Clr5 domain-containing protein</fullName>
    </recommendedName>
</protein>
<evidence type="ECO:0000313" key="2">
    <source>
        <dbReference type="EMBL" id="KAJ5483296.1"/>
    </source>
</evidence>
<dbReference type="OrthoDB" id="194358at2759"/>
<sequence>MAQSDFEPFKLEMERLYIHENKTLPCVMEYMTSKYSLTKSKLNENKESEFHSGGEQVQLPRLKKAKYRDAYVSTIAKFSTAPSPKTPDGFCVCTPASPGTNLIWDALLPWLRFIKLVRPTENEGMSEAPSPSSSLTISPIRSADALYRITNREFMRRLSTIVLWNRLSDPPNIHSTSRTSAALSILMPEEFQGQHDALSTDLNSSTNRKMDRIALELFLLSNNIKGPAGQTEEGTRANDERVMQMLKDYGWRNLKHTDPFSNWRATAEAIAEKVFASALSLLDEGALIVGEGEPQYHKTLELAELNEHYAAARMLRSWRDSVYLNPSAV</sequence>
<evidence type="ECO:0000259" key="1">
    <source>
        <dbReference type="Pfam" id="PF14420"/>
    </source>
</evidence>